<dbReference type="PROSITE" id="PS50893">
    <property type="entry name" value="ABC_TRANSPORTER_2"/>
    <property type="match status" value="2"/>
</dbReference>
<evidence type="ECO:0000256" key="7">
    <source>
        <dbReference type="ARBA" id="ARBA00022840"/>
    </source>
</evidence>
<evidence type="ECO:0000256" key="2">
    <source>
        <dbReference type="ARBA" id="ARBA00022448"/>
    </source>
</evidence>
<dbReference type="EMBL" id="LAYJ01000102">
    <property type="protein sequence ID" value="KKI50717.1"/>
    <property type="molecule type" value="Genomic_DNA"/>
</dbReference>
<dbReference type="PANTHER" id="PTHR43790:SF1">
    <property type="entry name" value="XYLOSE IMPORT ATP-BINDING PROTEIN XYLG"/>
    <property type="match status" value="1"/>
</dbReference>
<comment type="caution">
    <text evidence="11">The sequence shown here is derived from an EMBL/GenBank/DDBJ whole genome shotgun (WGS) entry which is preliminary data.</text>
</comment>
<dbReference type="OrthoDB" id="9771863at2"/>
<gene>
    <name evidence="11" type="ORF">CHK_1832</name>
</gene>
<keyword evidence="12" id="KW-1185">Reference proteome</keyword>
<keyword evidence="7 11" id="KW-0067">ATP-binding</keyword>
<comment type="subcellular location">
    <subcellularLocation>
        <location evidence="1">Cell membrane</location>
        <topology evidence="1">Peripheral membrane protein</topology>
    </subcellularLocation>
</comment>
<dbReference type="InterPro" id="IPR027417">
    <property type="entry name" value="P-loop_NTPase"/>
</dbReference>
<organism evidence="11 12">
    <name type="scientific">Christensenella hongkongensis</name>
    <dbReference type="NCBI Taxonomy" id="270498"/>
    <lineage>
        <taxon>Bacteria</taxon>
        <taxon>Bacillati</taxon>
        <taxon>Bacillota</taxon>
        <taxon>Clostridia</taxon>
        <taxon>Christensenellales</taxon>
        <taxon>Christensenellaceae</taxon>
        <taxon>Christensenella</taxon>
    </lineage>
</organism>
<dbReference type="CDD" id="cd03216">
    <property type="entry name" value="ABC_Carb_Monos_I"/>
    <property type="match status" value="1"/>
</dbReference>
<reference evidence="11 12" key="1">
    <citation type="submission" date="2015-04" db="EMBL/GenBank/DDBJ databases">
        <title>Draft genome sequence of bacteremic isolate Catabacter hongkongensis type strain HKU16T.</title>
        <authorList>
            <person name="Lau S.K."/>
            <person name="Teng J.L."/>
            <person name="Huang Y."/>
            <person name="Curreem S.O."/>
            <person name="Tsui S.K."/>
            <person name="Woo P.C."/>
        </authorList>
    </citation>
    <scope>NUCLEOTIDE SEQUENCE [LARGE SCALE GENOMIC DNA]</scope>
    <source>
        <strain evidence="11 12">HKU16</strain>
    </source>
</reference>
<dbReference type="STRING" id="270498.CHK_1832"/>
<dbReference type="Gene3D" id="3.40.50.300">
    <property type="entry name" value="P-loop containing nucleotide triphosphate hydrolases"/>
    <property type="match status" value="2"/>
</dbReference>
<evidence type="ECO:0000313" key="11">
    <source>
        <dbReference type="EMBL" id="KKI50717.1"/>
    </source>
</evidence>
<feature type="domain" description="ABC transporter" evidence="10">
    <location>
        <begin position="7"/>
        <end position="244"/>
    </location>
</feature>
<dbReference type="RefSeq" id="WP_046443689.1">
    <property type="nucleotide sequence ID" value="NZ_LAYJ01000102.1"/>
</dbReference>
<keyword evidence="2" id="KW-0813">Transport</keyword>
<dbReference type="PANTHER" id="PTHR43790">
    <property type="entry name" value="CARBOHYDRATE TRANSPORT ATP-BINDING PROTEIN MG119-RELATED"/>
    <property type="match status" value="1"/>
</dbReference>
<dbReference type="Pfam" id="PF00005">
    <property type="entry name" value="ABC_tran"/>
    <property type="match status" value="2"/>
</dbReference>
<evidence type="ECO:0000259" key="10">
    <source>
        <dbReference type="PROSITE" id="PS50893"/>
    </source>
</evidence>
<evidence type="ECO:0000256" key="4">
    <source>
        <dbReference type="ARBA" id="ARBA00022597"/>
    </source>
</evidence>
<keyword evidence="8" id="KW-1278">Translocase</keyword>
<keyword evidence="5" id="KW-0677">Repeat</keyword>
<dbReference type="AlphaFoldDB" id="A0A0M2NJU7"/>
<dbReference type="FunFam" id="3.40.50.300:FF:000127">
    <property type="entry name" value="Ribose import ATP-binding protein RbsA"/>
    <property type="match status" value="1"/>
</dbReference>
<dbReference type="GO" id="GO:0016887">
    <property type="term" value="F:ATP hydrolysis activity"/>
    <property type="evidence" value="ECO:0007669"/>
    <property type="project" value="InterPro"/>
</dbReference>
<dbReference type="CDD" id="cd03215">
    <property type="entry name" value="ABC_Carb_Monos_II"/>
    <property type="match status" value="1"/>
</dbReference>
<dbReference type="Proteomes" id="UP000034076">
    <property type="component" value="Unassembled WGS sequence"/>
</dbReference>
<evidence type="ECO:0000256" key="9">
    <source>
        <dbReference type="ARBA" id="ARBA00023136"/>
    </source>
</evidence>
<dbReference type="InterPro" id="IPR003593">
    <property type="entry name" value="AAA+_ATPase"/>
</dbReference>
<keyword evidence="6" id="KW-0547">Nucleotide-binding</keyword>
<dbReference type="SMART" id="SM00382">
    <property type="entry name" value="AAA"/>
    <property type="match status" value="2"/>
</dbReference>
<evidence type="ECO:0000256" key="6">
    <source>
        <dbReference type="ARBA" id="ARBA00022741"/>
    </source>
</evidence>
<sequence>MSREELIRLKHVSKTFPGVKALQDISFGINKGEVHALLGENGAGKSTLIKILAGTYEPDEGSEVYIETEKVTSLTPITAVKKGIAVTYQDFSLFPNLTVAENIAISGVIEEGKKTVNWKALKKTAQAALDKIGGGISVDARLGSYSVAKQQLVAIARALVYDAKLIILDEPTSSLSSSEVQLLFDIIDGLKKKGMAVLFISHKLDEVFQIADRMTIMRDGQYMGTYETGDMDRRKVISLMVGRNVEFERTGTTSATDVPLLEVKSLSRRGNYKDISFTLHKGEILGITGLVGAGRTEMCETLFGLSKADSGQVILNGKKVSFSNSSEAVKEGFAFVPESRQTEGLVLENNVEENITINILDQLVGKLSIVDKKQRSEKAKEYINMLNVKPPYPEMQVSKLSGGNQQKIVIAKWVATHPRVMVIDEPTNGVDVGAKQDIHNILRELAAQGIGVIMISSDLPEILAVSDRILVMRRGHIVAEFNGDDATQELIMNEAIL</sequence>
<dbReference type="PROSITE" id="PS00211">
    <property type="entry name" value="ABC_TRANSPORTER_1"/>
    <property type="match status" value="1"/>
</dbReference>
<dbReference type="GO" id="GO:0005886">
    <property type="term" value="C:plasma membrane"/>
    <property type="evidence" value="ECO:0007669"/>
    <property type="project" value="UniProtKB-SubCell"/>
</dbReference>
<evidence type="ECO:0000256" key="1">
    <source>
        <dbReference type="ARBA" id="ARBA00004202"/>
    </source>
</evidence>
<evidence type="ECO:0000256" key="8">
    <source>
        <dbReference type="ARBA" id="ARBA00022967"/>
    </source>
</evidence>
<accession>A0A0M2NJU7</accession>
<keyword evidence="9" id="KW-0472">Membrane</keyword>
<dbReference type="InterPro" id="IPR003439">
    <property type="entry name" value="ABC_transporter-like_ATP-bd"/>
</dbReference>
<dbReference type="SUPFAM" id="SSF52540">
    <property type="entry name" value="P-loop containing nucleoside triphosphate hydrolases"/>
    <property type="match status" value="2"/>
</dbReference>
<keyword evidence="3" id="KW-1003">Cell membrane</keyword>
<dbReference type="GO" id="GO:0005524">
    <property type="term" value="F:ATP binding"/>
    <property type="evidence" value="ECO:0007669"/>
    <property type="project" value="UniProtKB-KW"/>
</dbReference>
<feature type="domain" description="ABC transporter" evidence="10">
    <location>
        <begin position="253"/>
        <end position="497"/>
    </location>
</feature>
<evidence type="ECO:0000256" key="5">
    <source>
        <dbReference type="ARBA" id="ARBA00022737"/>
    </source>
</evidence>
<dbReference type="PATRIC" id="fig|270498.16.peg.1099"/>
<proteinExistence type="predicted"/>
<keyword evidence="4" id="KW-0762">Sugar transport</keyword>
<protein>
    <submittedName>
        <fullName evidence="11">Ribose ABC transport system, ATP-binding protein RbsA</fullName>
    </submittedName>
</protein>
<dbReference type="InterPro" id="IPR050107">
    <property type="entry name" value="ABC_carbohydrate_import_ATPase"/>
</dbReference>
<evidence type="ECO:0000313" key="12">
    <source>
        <dbReference type="Proteomes" id="UP000034076"/>
    </source>
</evidence>
<dbReference type="InterPro" id="IPR017871">
    <property type="entry name" value="ABC_transporter-like_CS"/>
</dbReference>
<evidence type="ECO:0000256" key="3">
    <source>
        <dbReference type="ARBA" id="ARBA00022475"/>
    </source>
</evidence>
<name>A0A0M2NJU7_9FIRM</name>